<dbReference type="InterPro" id="IPR036397">
    <property type="entry name" value="RNaseH_sf"/>
</dbReference>
<evidence type="ECO:0000256" key="1">
    <source>
        <dbReference type="ARBA" id="ARBA00006357"/>
    </source>
</evidence>
<dbReference type="RefSeq" id="XP_006674859.1">
    <property type="nucleotide sequence ID" value="XM_006674796.1"/>
</dbReference>
<reference evidence="7 8" key="1">
    <citation type="journal article" date="2011" name="Genome Biol.">
        <title>Genome sequence of the insect pathogenic fungus Cordyceps militaris, a valued traditional Chinese medicine.</title>
        <authorList>
            <person name="Zheng P."/>
            <person name="Xia Y."/>
            <person name="Xiao G."/>
            <person name="Xiong C."/>
            <person name="Hu X."/>
            <person name="Zhang S."/>
            <person name="Zheng H."/>
            <person name="Huang Y."/>
            <person name="Zhou Y."/>
            <person name="Wang S."/>
            <person name="Zhao G.P."/>
            <person name="Liu X."/>
            <person name="St Leger R.J."/>
            <person name="Wang C."/>
        </authorList>
    </citation>
    <scope>NUCLEOTIDE SEQUENCE [LARGE SCALE GENOMIC DNA]</scope>
    <source>
        <strain evidence="7 8">CM01</strain>
    </source>
</reference>
<dbReference type="eggNOG" id="KOG2248">
    <property type="taxonomic scope" value="Eukaryota"/>
</dbReference>
<evidence type="ECO:0000256" key="3">
    <source>
        <dbReference type="ARBA" id="ARBA00022801"/>
    </source>
</evidence>
<keyword evidence="4 7" id="KW-0269">Exonuclease</keyword>
<dbReference type="VEuPathDB" id="FungiDB:CCM_09663"/>
<dbReference type="InterPro" id="IPR034922">
    <property type="entry name" value="REX1-like_exo"/>
</dbReference>
<keyword evidence="3" id="KW-0378">Hydrolase</keyword>
<organism evidence="7 8">
    <name type="scientific">Cordyceps militaris (strain CM01)</name>
    <name type="common">Caterpillar fungus</name>
    <dbReference type="NCBI Taxonomy" id="983644"/>
    <lineage>
        <taxon>Eukaryota</taxon>
        <taxon>Fungi</taxon>
        <taxon>Dikarya</taxon>
        <taxon>Ascomycota</taxon>
        <taxon>Pezizomycotina</taxon>
        <taxon>Sordariomycetes</taxon>
        <taxon>Hypocreomycetidae</taxon>
        <taxon>Hypocreales</taxon>
        <taxon>Cordycipitaceae</taxon>
        <taxon>Cordyceps</taxon>
    </lineage>
</organism>
<dbReference type="CDD" id="cd06145">
    <property type="entry name" value="REX1_like"/>
    <property type="match status" value="1"/>
</dbReference>
<protein>
    <submittedName>
        <fullName evidence="7">RNA exonuclease Rex3, putative</fullName>
    </submittedName>
</protein>
<dbReference type="InterPro" id="IPR012337">
    <property type="entry name" value="RNaseH-like_sf"/>
</dbReference>
<dbReference type="OrthoDB" id="3996471at2759"/>
<feature type="compositionally biased region" description="Acidic residues" evidence="5">
    <location>
        <begin position="621"/>
        <end position="633"/>
    </location>
</feature>
<accession>G3JV26</accession>
<gene>
    <name evidence="7" type="ORF">CCM_09663</name>
</gene>
<dbReference type="PANTHER" id="PTHR12801:SF112">
    <property type="entry name" value="RNA EXONUCLEASE 3"/>
    <property type="match status" value="1"/>
</dbReference>
<dbReference type="InterPro" id="IPR047021">
    <property type="entry name" value="REXO1/3/4-like"/>
</dbReference>
<sequence length="656" mass="70368">MSLSLKHIPCPAGQNCSAYMCLFGGHAADSDGPALSRPPSTTPSTDATVSSGHESDSSSSRKAARLDSPRPTASSSRAEPSSGRPPLLREPDSRGSPVPPRSLQLPITPPPKRRAVAVNAASASTSKEPLKQESLNPRLLKHSPASHEIRLKLVKLAYAEIKRLNEALKRDGKHDRLVLSDQAIITRILNDEESTAVGKPAVYTNIMKNYVMKYKRLQLADWIRDRQKEMPESKKRQHDVMQGDALLVETGLTPAQEVGLLQRLLTPIDGLANHGYVASPPTDAAIAAARDGLAAAKGWEQCDRCSQRFQVFAGRRPEDGALTSGGACNFHWGKAYFPEKTAGSAGGKQPKRFLCCGEQMGDSAGCFTHPNHVFKVGSASRLAAVLAFAATPENPAAPPDRAVCFDCEMGYTVHGMELIRLTATSWPDGAEILDVLVRPLGEILDLNSRFSGVWPDDLARAALWCPGDPLVPPTTDADSSCSHGSEEGQVAKKRLQVVSSPAVARTLLFSLIAPSTPLLGHGLENDLNAVRVVHPTLIDTVLVFPHKAGLPFRLGLKGLMSTHLHRRIQVQHGPKMLGHDSAEDARAAGELVRFRLAREWADMKRAGWTVVDGALVAPPGGDDDDDDDDDDDAAGPANDSDGGGRLTEDFIEAAAE</sequence>
<keyword evidence="2" id="KW-0540">Nuclease</keyword>
<dbReference type="HOGENOM" id="CLU_022453_4_0_1"/>
<dbReference type="InParanoid" id="G3JV26"/>
<dbReference type="STRING" id="983644.G3JV26"/>
<feature type="compositionally biased region" description="Polar residues" evidence="5">
    <location>
        <begin position="38"/>
        <end position="49"/>
    </location>
</feature>
<dbReference type="GO" id="GO:0003676">
    <property type="term" value="F:nucleic acid binding"/>
    <property type="evidence" value="ECO:0007669"/>
    <property type="project" value="InterPro"/>
</dbReference>
<feature type="domain" description="Exonuclease" evidence="6">
    <location>
        <begin position="401"/>
        <end position="601"/>
    </location>
</feature>
<dbReference type="OMA" id="GQCTYHP"/>
<comment type="similarity">
    <text evidence="1">Belongs to the REXO1/REXO3 family.</text>
</comment>
<proteinExistence type="inferred from homology"/>
<dbReference type="SMART" id="SM00479">
    <property type="entry name" value="EXOIII"/>
    <property type="match status" value="1"/>
</dbReference>
<keyword evidence="8" id="KW-1185">Reference proteome</keyword>
<evidence type="ECO:0000256" key="2">
    <source>
        <dbReference type="ARBA" id="ARBA00022722"/>
    </source>
</evidence>
<evidence type="ECO:0000259" key="6">
    <source>
        <dbReference type="SMART" id="SM00479"/>
    </source>
</evidence>
<dbReference type="InterPro" id="IPR013520">
    <property type="entry name" value="Ribonucl_H"/>
</dbReference>
<dbReference type="SUPFAM" id="SSF53098">
    <property type="entry name" value="Ribonuclease H-like"/>
    <property type="match status" value="1"/>
</dbReference>
<dbReference type="GO" id="GO:0004527">
    <property type="term" value="F:exonuclease activity"/>
    <property type="evidence" value="ECO:0007669"/>
    <property type="project" value="UniProtKB-KW"/>
</dbReference>
<dbReference type="Proteomes" id="UP000001610">
    <property type="component" value="Unassembled WGS sequence"/>
</dbReference>
<evidence type="ECO:0000256" key="4">
    <source>
        <dbReference type="ARBA" id="ARBA00022839"/>
    </source>
</evidence>
<dbReference type="AlphaFoldDB" id="G3JV26"/>
<dbReference type="Gene3D" id="3.30.420.10">
    <property type="entry name" value="Ribonuclease H-like superfamily/Ribonuclease H"/>
    <property type="match status" value="1"/>
</dbReference>
<evidence type="ECO:0000313" key="7">
    <source>
        <dbReference type="EMBL" id="EGX87702.1"/>
    </source>
</evidence>
<dbReference type="PANTHER" id="PTHR12801">
    <property type="entry name" value="RNA EXONUCLEASE REXO1 / RECO3 FAMILY MEMBER-RELATED"/>
    <property type="match status" value="1"/>
</dbReference>
<evidence type="ECO:0000313" key="8">
    <source>
        <dbReference type="Proteomes" id="UP000001610"/>
    </source>
</evidence>
<evidence type="ECO:0000256" key="5">
    <source>
        <dbReference type="SAM" id="MobiDB-lite"/>
    </source>
</evidence>
<feature type="region of interest" description="Disordered" evidence="5">
    <location>
        <begin position="30"/>
        <end position="134"/>
    </location>
</feature>
<dbReference type="KEGG" id="cmt:CCM_09663"/>
<dbReference type="GeneID" id="18171665"/>
<name>G3JV26_CORMM</name>
<feature type="region of interest" description="Disordered" evidence="5">
    <location>
        <begin position="614"/>
        <end position="656"/>
    </location>
</feature>
<dbReference type="EMBL" id="JH126408">
    <property type="protein sequence ID" value="EGX87702.1"/>
    <property type="molecule type" value="Genomic_DNA"/>
</dbReference>
<dbReference type="GO" id="GO:0005634">
    <property type="term" value="C:nucleus"/>
    <property type="evidence" value="ECO:0007669"/>
    <property type="project" value="TreeGrafter"/>
</dbReference>